<evidence type="ECO:0000313" key="2">
    <source>
        <dbReference type="Proteomes" id="UP000033123"/>
    </source>
</evidence>
<evidence type="ECO:0000313" key="1">
    <source>
        <dbReference type="EMBL" id="AKB38780.1"/>
    </source>
</evidence>
<dbReference type="HOGENOM" id="CLU_3075404_0_0_2"/>
<proteinExistence type="predicted"/>
<name>A0A0E3PTH3_9EURY</name>
<protein>
    <submittedName>
        <fullName evidence="1">Mobile element protein</fullName>
    </submittedName>
</protein>
<gene>
    <name evidence="1" type="ORF">MSSAC_4190</name>
</gene>
<dbReference type="EMBL" id="CP009508">
    <property type="protein sequence ID" value="AKB38780.1"/>
    <property type="molecule type" value="Genomic_DNA"/>
</dbReference>
<reference evidence="1 2" key="1">
    <citation type="submission" date="2014-07" db="EMBL/GenBank/DDBJ databases">
        <title>Methanogenic archaea and the global carbon cycle.</title>
        <authorList>
            <person name="Henriksen J.R."/>
            <person name="Luke J."/>
            <person name="Reinhart S."/>
            <person name="Benedict M.N."/>
            <person name="Youngblut N.D."/>
            <person name="Metcalf M.E."/>
            <person name="Whitaker R.J."/>
            <person name="Metcalf W.W."/>
        </authorList>
    </citation>
    <scope>NUCLEOTIDE SEQUENCE [LARGE SCALE GENOMIC DNA]</scope>
    <source>
        <strain evidence="1 2">C2J</strain>
    </source>
</reference>
<organism evidence="1 2">
    <name type="scientific">Methanosarcina siciliae C2J</name>
    <dbReference type="NCBI Taxonomy" id="1434118"/>
    <lineage>
        <taxon>Archaea</taxon>
        <taxon>Methanobacteriati</taxon>
        <taxon>Methanobacteriota</taxon>
        <taxon>Stenosarchaea group</taxon>
        <taxon>Methanomicrobia</taxon>
        <taxon>Methanosarcinales</taxon>
        <taxon>Methanosarcinaceae</taxon>
        <taxon>Methanosarcina</taxon>
    </lineage>
</organism>
<dbReference type="AlphaFoldDB" id="A0A0E3PTH3"/>
<accession>A0A0E3PTH3</accession>
<dbReference type="KEGG" id="msj:MSSAC_4190"/>
<dbReference type="STRING" id="1434118.MSSAC_4190"/>
<dbReference type="PATRIC" id="fig|1434118.4.peg.5371"/>
<sequence>MIEIDYSFRTKLEELSDEEAIELLKASLINGREGFMCHRLSIIIALLYVLLY</sequence>
<dbReference type="Proteomes" id="UP000033123">
    <property type="component" value="Chromosome"/>
</dbReference>